<feature type="domain" description="Reverse transcriptase zinc-binding" evidence="1">
    <location>
        <begin position="105"/>
        <end position="193"/>
    </location>
</feature>
<gene>
    <name evidence="2" type="ORF">QJS10_CPA08g00583</name>
</gene>
<evidence type="ECO:0000313" key="3">
    <source>
        <dbReference type="Proteomes" id="UP001180020"/>
    </source>
</evidence>
<comment type="caution">
    <text evidence="2">The sequence shown here is derived from an EMBL/GenBank/DDBJ whole genome shotgun (WGS) entry which is preliminary data.</text>
</comment>
<dbReference type="AlphaFoldDB" id="A0AAV9EDR9"/>
<dbReference type="EMBL" id="JAUJYO010000008">
    <property type="protein sequence ID" value="KAK1311352.1"/>
    <property type="molecule type" value="Genomic_DNA"/>
</dbReference>
<protein>
    <recommendedName>
        <fullName evidence="1">Reverse transcriptase zinc-binding domain-containing protein</fullName>
    </recommendedName>
</protein>
<reference evidence="2" key="2">
    <citation type="submission" date="2023-06" db="EMBL/GenBank/DDBJ databases">
        <authorList>
            <person name="Ma L."/>
            <person name="Liu K.-W."/>
            <person name="Li Z."/>
            <person name="Hsiao Y.-Y."/>
            <person name="Qi Y."/>
            <person name="Fu T."/>
            <person name="Tang G."/>
            <person name="Zhang D."/>
            <person name="Sun W.-H."/>
            <person name="Liu D.-K."/>
            <person name="Li Y."/>
            <person name="Chen G.-Z."/>
            <person name="Liu X.-D."/>
            <person name="Liao X.-Y."/>
            <person name="Jiang Y.-T."/>
            <person name="Yu X."/>
            <person name="Hao Y."/>
            <person name="Huang J."/>
            <person name="Zhao X.-W."/>
            <person name="Ke S."/>
            <person name="Chen Y.-Y."/>
            <person name="Wu W.-L."/>
            <person name="Hsu J.-L."/>
            <person name="Lin Y.-F."/>
            <person name="Huang M.-D."/>
            <person name="Li C.-Y."/>
            <person name="Huang L."/>
            <person name="Wang Z.-W."/>
            <person name="Zhao X."/>
            <person name="Zhong W.-Y."/>
            <person name="Peng D.-H."/>
            <person name="Ahmad S."/>
            <person name="Lan S."/>
            <person name="Zhang J.-S."/>
            <person name="Tsai W.-C."/>
            <person name="Van De Peer Y."/>
            <person name="Liu Z.-J."/>
        </authorList>
    </citation>
    <scope>NUCLEOTIDE SEQUENCE</scope>
    <source>
        <strain evidence="2">CP</strain>
        <tissue evidence="2">Leaves</tissue>
    </source>
</reference>
<organism evidence="2 3">
    <name type="scientific">Acorus calamus</name>
    <name type="common">Sweet flag</name>
    <dbReference type="NCBI Taxonomy" id="4465"/>
    <lineage>
        <taxon>Eukaryota</taxon>
        <taxon>Viridiplantae</taxon>
        <taxon>Streptophyta</taxon>
        <taxon>Embryophyta</taxon>
        <taxon>Tracheophyta</taxon>
        <taxon>Spermatophyta</taxon>
        <taxon>Magnoliopsida</taxon>
        <taxon>Liliopsida</taxon>
        <taxon>Acoraceae</taxon>
        <taxon>Acorus</taxon>
    </lineage>
</organism>
<proteinExistence type="predicted"/>
<dbReference type="Proteomes" id="UP001180020">
    <property type="component" value="Unassembled WGS sequence"/>
</dbReference>
<evidence type="ECO:0000313" key="2">
    <source>
        <dbReference type="EMBL" id="KAK1311352.1"/>
    </source>
</evidence>
<dbReference type="Pfam" id="PF13966">
    <property type="entry name" value="zf-RVT"/>
    <property type="match status" value="1"/>
</dbReference>
<keyword evidence="3" id="KW-1185">Reference proteome</keyword>
<name>A0AAV9EDR9_ACOCL</name>
<accession>A0AAV9EDR9</accession>
<sequence length="219" mass="25576">MEMFFDWIAEEGLMDLPISNKNFTWSNLWEDLSLAKLDRVLIDPEWEETFPMCSLRGLPWAHVRRNLKDEEVDSYLSLLELLQEVAVDHGRLDEIVWSPKPYEGFSIRSCYAWLRRDIPATSIIARKYKELWGCHIPLKVKAFMWTLYLDKVLMKLHIVTWNPGINTTCALCSVKEESAEHLFVRCVVARRVWGWLEEAYGMNASFSTAEELWATGNAL</sequence>
<dbReference type="InterPro" id="IPR026960">
    <property type="entry name" value="RVT-Znf"/>
</dbReference>
<reference evidence="2" key="1">
    <citation type="journal article" date="2023" name="Nat. Commun.">
        <title>Diploid and tetraploid genomes of Acorus and the evolution of monocots.</title>
        <authorList>
            <person name="Ma L."/>
            <person name="Liu K.W."/>
            <person name="Li Z."/>
            <person name="Hsiao Y.Y."/>
            <person name="Qi Y."/>
            <person name="Fu T."/>
            <person name="Tang G.D."/>
            <person name="Zhang D."/>
            <person name="Sun W.H."/>
            <person name="Liu D.K."/>
            <person name="Li Y."/>
            <person name="Chen G.Z."/>
            <person name="Liu X.D."/>
            <person name="Liao X.Y."/>
            <person name="Jiang Y.T."/>
            <person name="Yu X."/>
            <person name="Hao Y."/>
            <person name="Huang J."/>
            <person name="Zhao X.W."/>
            <person name="Ke S."/>
            <person name="Chen Y.Y."/>
            <person name="Wu W.L."/>
            <person name="Hsu J.L."/>
            <person name="Lin Y.F."/>
            <person name="Huang M.D."/>
            <person name="Li C.Y."/>
            <person name="Huang L."/>
            <person name="Wang Z.W."/>
            <person name="Zhao X."/>
            <person name="Zhong W.Y."/>
            <person name="Peng D.H."/>
            <person name="Ahmad S."/>
            <person name="Lan S."/>
            <person name="Zhang J.S."/>
            <person name="Tsai W.C."/>
            <person name="Van de Peer Y."/>
            <person name="Liu Z.J."/>
        </authorList>
    </citation>
    <scope>NUCLEOTIDE SEQUENCE</scope>
    <source>
        <strain evidence="2">CP</strain>
    </source>
</reference>
<evidence type="ECO:0000259" key="1">
    <source>
        <dbReference type="Pfam" id="PF13966"/>
    </source>
</evidence>